<dbReference type="Proteomes" id="UP001548590">
    <property type="component" value="Unassembled WGS sequence"/>
</dbReference>
<keyword evidence="3" id="KW-1185">Reference proteome</keyword>
<dbReference type="EMBL" id="JBEWLZ010000010">
    <property type="protein sequence ID" value="MET1491266.1"/>
    <property type="molecule type" value="Genomic_DNA"/>
</dbReference>
<sequence length="365" mass="39018">MNQTLFTPHHAGSLSLPNRVVMAPMTRARAREPGDVPAAVMATYYAQRASAGLIVSEAIQISPQGKGYSFTPGLYSGAQVRAWRGITEAVHAAGGRIVAQLWHVGRMSHPDFHGGELPVAPSAISPEASIWKWNPAKNAGEMVACPVPRALEHDEIADIIEDYRRAAANALAAGFDGVEIHGANGYLIDQFLRSTSNQRTDEYGGSRENRLRFLREVMTAVAEEAGALRTGLRLAPFLTARGMSCPDILPTILDAASFANSAGLAYLHLVEADWDDAPVFSEDFRRALRARFGGSLIYAGQYDLAKARQMLGAGLADLIAFGRPFIANPDLPQRLAAAAPLASPDPATLFGGDARGLTDYPALTA</sequence>
<comment type="caution">
    <text evidence="2">The sequence shown here is derived from an EMBL/GenBank/DDBJ whole genome shotgun (WGS) entry which is preliminary data.</text>
</comment>
<dbReference type="PANTHER" id="PTHR22893:SF135">
    <property type="entry name" value="NAD(P)H:FLAVIN OXIDOREDUCTASE SYE2"/>
    <property type="match status" value="1"/>
</dbReference>
<organism evidence="2 3">
    <name type="scientific">Uliginosibacterium paludis</name>
    <dbReference type="NCBI Taxonomy" id="1615952"/>
    <lineage>
        <taxon>Bacteria</taxon>
        <taxon>Pseudomonadati</taxon>
        <taxon>Pseudomonadota</taxon>
        <taxon>Betaproteobacteria</taxon>
        <taxon>Rhodocyclales</taxon>
        <taxon>Zoogloeaceae</taxon>
        <taxon>Uliginosibacterium</taxon>
    </lineage>
</organism>
<dbReference type="SUPFAM" id="SSF51395">
    <property type="entry name" value="FMN-linked oxidoreductases"/>
    <property type="match status" value="1"/>
</dbReference>
<reference evidence="2 3" key="1">
    <citation type="submission" date="2024-07" db="EMBL/GenBank/DDBJ databases">
        <title>Uliginosibacterium paludis KCTC:42655.</title>
        <authorList>
            <person name="Kim M.K."/>
        </authorList>
    </citation>
    <scope>NUCLEOTIDE SEQUENCE [LARGE SCALE GENOMIC DNA]</scope>
    <source>
        <strain evidence="2 3">KCTC 42655</strain>
    </source>
</reference>
<gene>
    <name evidence="2" type="ORF">ABVT11_15610</name>
</gene>
<dbReference type="PANTHER" id="PTHR22893">
    <property type="entry name" value="NADH OXIDOREDUCTASE-RELATED"/>
    <property type="match status" value="1"/>
</dbReference>
<proteinExistence type="predicted"/>
<dbReference type="Pfam" id="PF00724">
    <property type="entry name" value="Oxidored_FMN"/>
    <property type="match status" value="1"/>
</dbReference>
<evidence type="ECO:0000313" key="3">
    <source>
        <dbReference type="Proteomes" id="UP001548590"/>
    </source>
</evidence>
<dbReference type="Gene3D" id="3.20.20.70">
    <property type="entry name" value="Aldolase class I"/>
    <property type="match status" value="1"/>
</dbReference>
<evidence type="ECO:0000259" key="1">
    <source>
        <dbReference type="Pfam" id="PF00724"/>
    </source>
</evidence>
<dbReference type="InterPro" id="IPR001155">
    <property type="entry name" value="OxRdtase_FMN_N"/>
</dbReference>
<feature type="domain" description="NADH:flavin oxidoreductase/NADH oxidase N-terminal" evidence="1">
    <location>
        <begin position="5"/>
        <end position="337"/>
    </location>
</feature>
<dbReference type="CDD" id="cd02933">
    <property type="entry name" value="OYE_like_FMN"/>
    <property type="match status" value="1"/>
</dbReference>
<accession>A0ABV2CTM1</accession>
<evidence type="ECO:0000313" key="2">
    <source>
        <dbReference type="EMBL" id="MET1491266.1"/>
    </source>
</evidence>
<name>A0ABV2CTM1_9RHOO</name>
<dbReference type="InterPro" id="IPR013785">
    <property type="entry name" value="Aldolase_TIM"/>
</dbReference>
<protein>
    <submittedName>
        <fullName evidence="2">Alkene reductase</fullName>
    </submittedName>
</protein>
<dbReference type="RefSeq" id="WP_345930285.1">
    <property type="nucleotide sequence ID" value="NZ_JBDIVF010000016.1"/>
</dbReference>
<dbReference type="InterPro" id="IPR045247">
    <property type="entry name" value="Oye-like"/>
</dbReference>